<dbReference type="InterPro" id="IPR050641">
    <property type="entry name" value="RIFMO-like"/>
</dbReference>
<organism evidence="7">
    <name type="scientific">Eremomyces bilateralis CBS 781.70</name>
    <dbReference type="NCBI Taxonomy" id="1392243"/>
    <lineage>
        <taxon>Eukaryota</taxon>
        <taxon>Fungi</taxon>
        <taxon>Dikarya</taxon>
        <taxon>Ascomycota</taxon>
        <taxon>Pezizomycotina</taxon>
        <taxon>Dothideomycetes</taxon>
        <taxon>Dothideomycetes incertae sedis</taxon>
        <taxon>Eremomycetales</taxon>
        <taxon>Eremomycetaceae</taxon>
        <taxon>Eremomyces</taxon>
    </lineage>
</organism>
<dbReference type="PANTHER" id="PTHR43004:SF19">
    <property type="entry name" value="BINDING MONOOXYGENASE, PUTATIVE (JCVI)-RELATED"/>
    <property type="match status" value="1"/>
</dbReference>
<dbReference type="InterPro" id="IPR036188">
    <property type="entry name" value="FAD/NAD-bd_sf"/>
</dbReference>
<evidence type="ECO:0000256" key="2">
    <source>
        <dbReference type="ARBA" id="ARBA00022630"/>
    </source>
</evidence>
<keyword evidence="5" id="KW-0472">Membrane</keyword>
<dbReference type="PRINTS" id="PR00420">
    <property type="entry name" value="RNGMNOXGNASE"/>
</dbReference>
<dbReference type="RefSeq" id="XP_033537339.1">
    <property type="nucleotide sequence ID" value="XM_033674281.1"/>
</dbReference>
<dbReference type="GO" id="GO:0016709">
    <property type="term" value="F:oxidoreductase activity, acting on paired donors, with incorporation or reduction of molecular oxygen, NAD(P)H as one donor, and incorporation of one atom of oxygen"/>
    <property type="evidence" value="ECO:0007669"/>
    <property type="project" value="UniProtKB-ARBA"/>
</dbReference>
<reference evidence="7 9" key="1">
    <citation type="submission" date="2020-01" db="EMBL/GenBank/DDBJ databases">
        <authorList>
            <consortium name="DOE Joint Genome Institute"/>
            <person name="Haridas S."/>
            <person name="Albert R."/>
            <person name="Binder M."/>
            <person name="Bloem J."/>
            <person name="Labutti K."/>
            <person name="Salamov A."/>
            <person name="Andreopoulos B."/>
            <person name="Baker S.E."/>
            <person name="Barry K."/>
            <person name="Bills G."/>
            <person name="Bluhm B.H."/>
            <person name="Cannon C."/>
            <person name="Castanera R."/>
            <person name="Culley D.E."/>
            <person name="Daum C."/>
            <person name="Ezra D."/>
            <person name="Gonzalez J.B."/>
            <person name="Henrissat B."/>
            <person name="Kuo A."/>
            <person name="Liang C."/>
            <person name="Lipzen A."/>
            <person name="Lutzoni F."/>
            <person name="Magnuson J."/>
            <person name="Mondo S."/>
            <person name="Nolan M."/>
            <person name="Ohm R."/>
            <person name="Pangilinan J."/>
            <person name="Park H.-J."/>
            <person name="Ramirez L."/>
            <person name="Alfaro M."/>
            <person name="Sun H."/>
            <person name="Tritt A."/>
            <person name="Yoshinaga Y."/>
            <person name="Zwiers L.-H."/>
            <person name="Turgeon B.G."/>
            <person name="Goodwin S.B."/>
            <person name="Spatafora J.W."/>
            <person name="Crous P.W."/>
            <person name="Grigoriev I.V."/>
        </authorList>
    </citation>
    <scope>NUCLEOTIDE SEQUENCE</scope>
    <source>
        <strain evidence="7 9">CBS 781.70</strain>
    </source>
</reference>
<dbReference type="SUPFAM" id="SSF51905">
    <property type="entry name" value="FAD/NAD(P)-binding domain"/>
    <property type="match status" value="1"/>
</dbReference>
<gene>
    <name evidence="7 9" type="ORF">P152DRAFT_193811</name>
</gene>
<dbReference type="Pfam" id="PF01494">
    <property type="entry name" value="FAD_binding_3"/>
    <property type="match status" value="1"/>
</dbReference>
<keyword evidence="3" id="KW-0274">FAD</keyword>
<protein>
    <submittedName>
        <fullName evidence="7 9">2-polyprenyl-6-methoxyphenol hydroxylase-like oxidoreductase</fullName>
    </submittedName>
</protein>
<evidence type="ECO:0000259" key="6">
    <source>
        <dbReference type="Pfam" id="PF01494"/>
    </source>
</evidence>
<name>A0A6G1GC80_9PEZI</name>
<keyword evidence="5" id="KW-1133">Transmembrane helix</keyword>
<dbReference type="PANTHER" id="PTHR43004">
    <property type="entry name" value="TRK SYSTEM POTASSIUM UPTAKE PROTEIN"/>
    <property type="match status" value="1"/>
</dbReference>
<evidence type="ECO:0000313" key="9">
    <source>
        <dbReference type="RefSeq" id="XP_033537339.1"/>
    </source>
</evidence>
<dbReference type="Proteomes" id="UP000504638">
    <property type="component" value="Unplaced"/>
</dbReference>
<evidence type="ECO:0000256" key="5">
    <source>
        <dbReference type="SAM" id="Phobius"/>
    </source>
</evidence>
<dbReference type="InterPro" id="IPR002938">
    <property type="entry name" value="FAD-bd"/>
</dbReference>
<dbReference type="AlphaFoldDB" id="A0A6G1GC80"/>
<sequence length="517" mass="56768">MVANPMDVLIVGAGPTGLILALFLVKQGVRVRIIDKMSMSAETSRATVVHARTLELYRLAGLTEKCLAQGQPAKASNIWVAGAIKGRVPLAEVGKGLTPYPFLFVLPQDIHERILNEEAERCGINVERNTELLNLTDHGTHVTAELRMPDGGKETCTTSYIAGCDGARSAVRNALNMEFVGDAYHHLFYVADIEGSGPCMNNETHMNLDEADIIGVFPYDKPGHCRLIGMVHDERVDRPEALTLDSVGSRAIDQLNMHIDKVNWFSTYRVHHRVAEHFAQGRAFLVGDAAHIHSPAGGQGMNTGIGDAINLSWKLASVIHGKATADLLPSYETERRAFALKLVQTTDRVFTTLTAESVVAGIVRRRVAPLIVPLVLSIGRAREFFFRAVSQIGINYRSTLLSEGATGDVHGGDRLPWVADANGSDNFASFDDRIGWQVHVYGLAKGILREWCGSTNVQLHEYEWHQDQYQRTGLVRDAAYLIRPDTYIAVADLVGDAKAFEEYAERNRLVFSGVAGS</sequence>
<dbReference type="GO" id="GO:0071949">
    <property type="term" value="F:FAD binding"/>
    <property type="evidence" value="ECO:0007669"/>
    <property type="project" value="InterPro"/>
</dbReference>
<keyword evidence="2" id="KW-0285">Flavoprotein</keyword>
<keyword evidence="4" id="KW-0560">Oxidoreductase</keyword>
<evidence type="ECO:0000313" key="7">
    <source>
        <dbReference type="EMBL" id="KAF1815708.1"/>
    </source>
</evidence>
<evidence type="ECO:0000313" key="8">
    <source>
        <dbReference type="Proteomes" id="UP000504638"/>
    </source>
</evidence>
<evidence type="ECO:0000256" key="1">
    <source>
        <dbReference type="ARBA" id="ARBA00001974"/>
    </source>
</evidence>
<evidence type="ECO:0000256" key="3">
    <source>
        <dbReference type="ARBA" id="ARBA00022827"/>
    </source>
</evidence>
<dbReference type="Gene3D" id="3.50.50.60">
    <property type="entry name" value="FAD/NAD(P)-binding domain"/>
    <property type="match status" value="1"/>
</dbReference>
<feature type="domain" description="FAD-binding" evidence="6">
    <location>
        <begin position="6"/>
        <end position="345"/>
    </location>
</feature>
<reference evidence="9" key="3">
    <citation type="submission" date="2025-04" db="UniProtKB">
        <authorList>
            <consortium name="RefSeq"/>
        </authorList>
    </citation>
    <scope>IDENTIFICATION</scope>
    <source>
        <strain evidence="9">CBS 781.70</strain>
    </source>
</reference>
<keyword evidence="5" id="KW-0812">Transmembrane</keyword>
<dbReference type="EMBL" id="ML975151">
    <property type="protein sequence ID" value="KAF1815708.1"/>
    <property type="molecule type" value="Genomic_DNA"/>
</dbReference>
<accession>A0A6G1GC80</accession>
<dbReference type="GeneID" id="54414851"/>
<feature type="transmembrane region" description="Helical" evidence="5">
    <location>
        <begin position="6"/>
        <end position="25"/>
    </location>
</feature>
<comment type="cofactor">
    <cofactor evidence="1">
        <name>FAD</name>
        <dbReference type="ChEBI" id="CHEBI:57692"/>
    </cofactor>
</comment>
<dbReference type="OrthoDB" id="10016252at2759"/>
<dbReference type="Gene3D" id="3.30.70.2450">
    <property type="match status" value="1"/>
</dbReference>
<proteinExistence type="predicted"/>
<evidence type="ECO:0000256" key="4">
    <source>
        <dbReference type="ARBA" id="ARBA00023002"/>
    </source>
</evidence>
<keyword evidence="8" id="KW-1185">Reference proteome</keyword>
<reference evidence="9" key="2">
    <citation type="submission" date="2020-04" db="EMBL/GenBank/DDBJ databases">
        <authorList>
            <consortium name="NCBI Genome Project"/>
        </authorList>
    </citation>
    <scope>NUCLEOTIDE SEQUENCE</scope>
    <source>
        <strain evidence="9">CBS 781.70</strain>
    </source>
</reference>